<dbReference type="EMBL" id="AY815074">
    <property type="protein sequence ID" value="AAW26806.1"/>
    <property type="molecule type" value="mRNA"/>
</dbReference>
<accession>Q5DBK0</accession>
<proteinExistence type="evidence at transcript level"/>
<feature type="coiled-coil region" evidence="1">
    <location>
        <begin position="10"/>
        <end position="37"/>
    </location>
</feature>
<dbReference type="AlphaFoldDB" id="Q5DBK0"/>
<dbReference type="Pfam" id="PF11291">
    <property type="entry name" value="DUF3091"/>
    <property type="match status" value="1"/>
</dbReference>
<evidence type="ECO:0000256" key="1">
    <source>
        <dbReference type="SAM" id="Coils"/>
    </source>
</evidence>
<reference evidence="2" key="2">
    <citation type="journal article" date="2006" name="PLoS Pathog.">
        <title>New perspectives on host-parasite interplay by comparative transcriptomic and proteomic analyses of Schistosoma japonicum.</title>
        <authorList>
            <person name="Liu F."/>
            <person name="Lu J."/>
            <person name="Hu W."/>
            <person name="Wang S.Y."/>
            <person name="Cui S.J."/>
            <person name="Chi M."/>
            <person name="Yan Q."/>
            <person name="Wang X.R."/>
            <person name="Song H.D."/>
            <person name="Xu X.N."/>
            <person name="Wang J.J."/>
            <person name="Zhang X.L."/>
            <person name="Zhang X."/>
            <person name="Wang Z.Q."/>
            <person name="Xue C.L."/>
            <person name="Brindley P.J."/>
            <person name="McManus D.P."/>
            <person name="Yang P.Y."/>
            <person name="Feng Z."/>
            <person name="Chen Z."/>
            <person name="Han Z.G."/>
        </authorList>
    </citation>
    <scope>NUCLEOTIDE SEQUENCE</scope>
</reference>
<keyword evidence="1" id="KW-0175">Coiled coil</keyword>
<sequence length="197" mass="23119">MQSENAIEGIVEVQEELNKFERSLETTKKIIRQLINDTFYMITQQIRTAIDLVNVFESSLETIDEDIRLLIRNITEANPNETETLKNYVSCQSQAISEEYHNQSIEYIDNLDKEIETNYPNNFRRAIKMLSKRKGIQQLIFNTSQSEKSNMTCNSPENISEDDFNKLQDLLRKKQRTDLASTYIKLKKKALLLVWED</sequence>
<organism evidence="2">
    <name type="scientific">Schistosoma japonicum</name>
    <name type="common">Blood fluke</name>
    <dbReference type="NCBI Taxonomy" id="6182"/>
    <lineage>
        <taxon>Eukaryota</taxon>
        <taxon>Metazoa</taxon>
        <taxon>Spiralia</taxon>
        <taxon>Lophotrochozoa</taxon>
        <taxon>Platyhelminthes</taxon>
        <taxon>Trematoda</taxon>
        <taxon>Digenea</taxon>
        <taxon>Strigeidida</taxon>
        <taxon>Schistosomatoidea</taxon>
        <taxon>Schistosomatidae</taxon>
        <taxon>Schistosoma</taxon>
    </lineage>
</organism>
<reference evidence="2" key="1">
    <citation type="submission" date="2004-11" db="EMBL/GenBank/DDBJ databases">
        <title>The full-length cDNA sequences of Schistosoma japonicum genes.</title>
        <authorList>
            <person name="Han Z."/>
        </authorList>
    </citation>
    <scope>NUCLEOTIDE SEQUENCE</scope>
</reference>
<protein>
    <submittedName>
        <fullName evidence="2">Uncharacterized protein</fullName>
    </submittedName>
</protein>
<evidence type="ECO:0000313" key="2">
    <source>
        <dbReference type="EMBL" id="AAW26806.1"/>
    </source>
</evidence>
<dbReference type="InterPro" id="IPR021442">
    <property type="entry name" value="DUF3091"/>
</dbReference>
<name>Q5DBK0_SCHJA</name>